<dbReference type="EMBL" id="DXDU01000008">
    <property type="protein sequence ID" value="HIY25649.1"/>
    <property type="molecule type" value="Genomic_DNA"/>
</dbReference>
<feature type="domain" description="VanZ-like" evidence="2">
    <location>
        <begin position="15"/>
        <end position="138"/>
    </location>
</feature>
<dbReference type="AlphaFoldDB" id="A0A9D1YBC3"/>
<evidence type="ECO:0000259" key="2">
    <source>
        <dbReference type="Pfam" id="PF04892"/>
    </source>
</evidence>
<dbReference type="PROSITE" id="PS51257">
    <property type="entry name" value="PROKAR_LIPOPROTEIN"/>
    <property type="match status" value="1"/>
</dbReference>
<comment type="caution">
    <text evidence="3">The sequence shown here is derived from an EMBL/GenBank/DDBJ whole genome shotgun (WGS) entry which is preliminary data.</text>
</comment>
<dbReference type="InterPro" id="IPR006976">
    <property type="entry name" value="VanZ-like"/>
</dbReference>
<keyword evidence="1" id="KW-0812">Transmembrane</keyword>
<name>A0A9D1YBC3_9FIRM</name>
<feature type="transmembrane region" description="Helical" evidence="1">
    <location>
        <begin position="94"/>
        <end position="113"/>
    </location>
</feature>
<gene>
    <name evidence="3" type="ORF">H9838_00565</name>
</gene>
<feature type="transmembrane region" description="Helical" evidence="1">
    <location>
        <begin position="7"/>
        <end position="25"/>
    </location>
</feature>
<evidence type="ECO:0000256" key="1">
    <source>
        <dbReference type="SAM" id="Phobius"/>
    </source>
</evidence>
<feature type="transmembrane region" description="Helical" evidence="1">
    <location>
        <begin position="125"/>
        <end position="144"/>
    </location>
</feature>
<organism evidence="3 4">
    <name type="scientific">Candidatus Acutalibacter pullistercoris</name>
    <dbReference type="NCBI Taxonomy" id="2838418"/>
    <lineage>
        <taxon>Bacteria</taxon>
        <taxon>Bacillati</taxon>
        <taxon>Bacillota</taxon>
        <taxon>Clostridia</taxon>
        <taxon>Eubacteriales</taxon>
        <taxon>Acutalibacteraceae</taxon>
        <taxon>Acutalibacter</taxon>
    </lineage>
</organism>
<accession>A0A9D1YBC3</accession>
<evidence type="ECO:0000313" key="3">
    <source>
        <dbReference type="EMBL" id="HIY25649.1"/>
    </source>
</evidence>
<dbReference type="NCBIfam" id="NF037970">
    <property type="entry name" value="vanZ_1"/>
    <property type="match status" value="1"/>
</dbReference>
<keyword evidence="1" id="KW-0472">Membrane</keyword>
<reference evidence="3" key="1">
    <citation type="journal article" date="2021" name="PeerJ">
        <title>Extensive microbial diversity within the chicken gut microbiome revealed by metagenomics and culture.</title>
        <authorList>
            <person name="Gilroy R."/>
            <person name="Ravi A."/>
            <person name="Getino M."/>
            <person name="Pursley I."/>
            <person name="Horton D.L."/>
            <person name="Alikhan N.F."/>
            <person name="Baker D."/>
            <person name="Gharbi K."/>
            <person name="Hall N."/>
            <person name="Watson M."/>
            <person name="Adriaenssens E.M."/>
            <person name="Foster-Nyarko E."/>
            <person name="Jarju S."/>
            <person name="Secka A."/>
            <person name="Antonio M."/>
            <person name="Oren A."/>
            <person name="Chaudhuri R.R."/>
            <person name="La Ragione R."/>
            <person name="Hildebrand F."/>
            <person name="Pallen M.J."/>
        </authorList>
    </citation>
    <scope>NUCLEOTIDE SEQUENCE</scope>
    <source>
        <strain evidence="3">1282</strain>
    </source>
</reference>
<keyword evidence="1" id="KW-1133">Transmembrane helix</keyword>
<dbReference type="Pfam" id="PF04892">
    <property type="entry name" value="VanZ"/>
    <property type="match status" value="1"/>
</dbReference>
<sequence length="154" mass="17049">MTKGKKAGVLILSVLLGCNLCFIWGNSMLSRTDSSTLSFDVLALLPSFIKDLFPDRELLGHILRKLAHFTEFLSLGGLSTGLLLLLGQRKPHPLLHLLCGGFFVAAIDETIQIFSHRGSQLQDVWLDFAGFTAGFLLLLGADTLRRRRSPQQKQ</sequence>
<evidence type="ECO:0000313" key="4">
    <source>
        <dbReference type="Proteomes" id="UP000823915"/>
    </source>
</evidence>
<protein>
    <submittedName>
        <fullName evidence="3">VanZ family protein</fullName>
    </submittedName>
</protein>
<proteinExistence type="predicted"/>
<feature type="transmembrane region" description="Helical" evidence="1">
    <location>
        <begin position="66"/>
        <end position="87"/>
    </location>
</feature>
<dbReference type="Proteomes" id="UP000823915">
    <property type="component" value="Unassembled WGS sequence"/>
</dbReference>
<reference evidence="3" key="2">
    <citation type="submission" date="2021-04" db="EMBL/GenBank/DDBJ databases">
        <authorList>
            <person name="Gilroy R."/>
        </authorList>
    </citation>
    <scope>NUCLEOTIDE SEQUENCE</scope>
    <source>
        <strain evidence="3">1282</strain>
    </source>
</reference>